<protein>
    <submittedName>
        <fullName evidence="1">Uncharacterized protein</fullName>
    </submittedName>
</protein>
<name>A0A382STL4_9ZZZZ</name>
<organism evidence="1">
    <name type="scientific">marine metagenome</name>
    <dbReference type="NCBI Taxonomy" id="408172"/>
    <lineage>
        <taxon>unclassified sequences</taxon>
        <taxon>metagenomes</taxon>
        <taxon>ecological metagenomes</taxon>
    </lineage>
</organism>
<dbReference type="EMBL" id="UINC01131502">
    <property type="protein sequence ID" value="SVD13249.1"/>
    <property type="molecule type" value="Genomic_DNA"/>
</dbReference>
<sequence length="33" mass="3402">VNLVGSFAIGAIVASASDTSWFESFGRPFLVVG</sequence>
<accession>A0A382STL4</accession>
<feature type="non-terminal residue" evidence="1">
    <location>
        <position position="1"/>
    </location>
</feature>
<dbReference type="AlphaFoldDB" id="A0A382STL4"/>
<reference evidence="1" key="1">
    <citation type="submission" date="2018-05" db="EMBL/GenBank/DDBJ databases">
        <authorList>
            <person name="Lanie J.A."/>
            <person name="Ng W.-L."/>
            <person name="Kazmierczak K.M."/>
            <person name="Andrzejewski T.M."/>
            <person name="Davidsen T.M."/>
            <person name="Wayne K.J."/>
            <person name="Tettelin H."/>
            <person name="Glass J.I."/>
            <person name="Rusch D."/>
            <person name="Podicherti R."/>
            <person name="Tsui H.-C.T."/>
            <person name="Winkler M.E."/>
        </authorList>
    </citation>
    <scope>NUCLEOTIDE SEQUENCE</scope>
</reference>
<feature type="non-terminal residue" evidence="1">
    <location>
        <position position="33"/>
    </location>
</feature>
<gene>
    <name evidence="1" type="ORF">METZ01_LOCUS366103</name>
</gene>
<proteinExistence type="predicted"/>
<evidence type="ECO:0000313" key="1">
    <source>
        <dbReference type="EMBL" id="SVD13249.1"/>
    </source>
</evidence>